<feature type="region of interest" description="Disordered" evidence="2">
    <location>
        <begin position="378"/>
        <end position="425"/>
    </location>
</feature>
<evidence type="ECO:0000313" key="3">
    <source>
        <dbReference type="EMBL" id="KAF7311823.1"/>
    </source>
</evidence>
<gene>
    <name evidence="3" type="ORF">MIND_00192800</name>
</gene>
<keyword evidence="1" id="KW-0175">Coiled coil</keyword>
<keyword evidence="4" id="KW-1185">Reference proteome</keyword>
<feature type="compositionally biased region" description="Pro residues" evidence="2">
    <location>
        <begin position="1"/>
        <end position="24"/>
    </location>
</feature>
<proteinExistence type="predicted"/>
<feature type="compositionally biased region" description="Acidic residues" evidence="2">
    <location>
        <begin position="380"/>
        <end position="393"/>
    </location>
</feature>
<evidence type="ECO:0000256" key="1">
    <source>
        <dbReference type="SAM" id="Coils"/>
    </source>
</evidence>
<reference evidence="3" key="1">
    <citation type="submission" date="2020-05" db="EMBL/GenBank/DDBJ databases">
        <title>Mycena genomes resolve the evolution of fungal bioluminescence.</title>
        <authorList>
            <person name="Tsai I.J."/>
        </authorList>
    </citation>
    <scope>NUCLEOTIDE SEQUENCE</scope>
    <source>
        <strain evidence="3">171206Taipei</strain>
    </source>
</reference>
<comment type="caution">
    <text evidence="3">The sequence shown here is derived from an EMBL/GenBank/DDBJ whole genome shotgun (WGS) entry which is preliminary data.</text>
</comment>
<feature type="region of interest" description="Disordered" evidence="2">
    <location>
        <begin position="214"/>
        <end position="236"/>
    </location>
</feature>
<evidence type="ECO:0000313" key="4">
    <source>
        <dbReference type="Proteomes" id="UP000636479"/>
    </source>
</evidence>
<sequence length="425" mass="44892">MFPSNSPAPTPPANAPVSPTPQTPPAHDHTHSHAHSHSQPHTHVSQATLIAVLTRALDDKQREVDGLNREVEHLKQHLAKAGHVHSDHSAPRQAVPAPAMMPMPTPTPMPFRVEEGSSKGKGKEKAHFPAADMMGFDSDLLQALDDYKLNGSPQQAENIKARLDAEIAQVRGYLAGSGYALPDMLPMSSLAHQSPRDQLEEEYERAIAESEKLLQSPSSVLRSSPPWRPHTHAQSHMHPHVHGHAKIPELAPGPRNDAFLAQLTRQMLAANPGLDEQTIMILLKDAAAADARNAGAEASGSGSGDVHLREAMQLVSQSAPLAPGAFRFAPGPVASAVQAPASASASLSAAGPPAADKTQEMQNMAEGADELAAMSAMMSDVEEDDSDDNDDDDGHMSTMAVSNSPSPPPQGEGHVASATTARADI</sequence>
<accession>A0A8H6WEG3</accession>
<name>A0A8H6WEG3_9AGAR</name>
<feature type="coiled-coil region" evidence="1">
    <location>
        <begin position="50"/>
        <end position="77"/>
    </location>
</feature>
<dbReference type="Proteomes" id="UP000636479">
    <property type="component" value="Unassembled WGS sequence"/>
</dbReference>
<organism evidence="3 4">
    <name type="scientific">Mycena indigotica</name>
    <dbReference type="NCBI Taxonomy" id="2126181"/>
    <lineage>
        <taxon>Eukaryota</taxon>
        <taxon>Fungi</taxon>
        <taxon>Dikarya</taxon>
        <taxon>Basidiomycota</taxon>
        <taxon>Agaricomycotina</taxon>
        <taxon>Agaricomycetes</taxon>
        <taxon>Agaricomycetidae</taxon>
        <taxon>Agaricales</taxon>
        <taxon>Marasmiineae</taxon>
        <taxon>Mycenaceae</taxon>
        <taxon>Mycena</taxon>
    </lineage>
</organism>
<dbReference type="RefSeq" id="XP_037223931.1">
    <property type="nucleotide sequence ID" value="XM_037358836.1"/>
</dbReference>
<dbReference type="GeneID" id="59341352"/>
<dbReference type="AlphaFoldDB" id="A0A8H6WEG3"/>
<dbReference type="EMBL" id="JACAZF010000002">
    <property type="protein sequence ID" value="KAF7311823.1"/>
    <property type="molecule type" value="Genomic_DNA"/>
</dbReference>
<protein>
    <submittedName>
        <fullName evidence="3">Uncharacterized protein</fullName>
    </submittedName>
</protein>
<evidence type="ECO:0000256" key="2">
    <source>
        <dbReference type="SAM" id="MobiDB-lite"/>
    </source>
</evidence>
<feature type="region of interest" description="Disordered" evidence="2">
    <location>
        <begin position="1"/>
        <end position="43"/>
    </location>
</feature>